<comment type="caution">
    <text evidence="1">The sequence shown here is derived from an EMBL/GenBank/DDBJ whole genome shotgun (WGS) entry which is preliminary data.</text>
</comment>
<name>A0AAW1U1W8_9CUCU</name>
<proteinExistence type="predicted"/>
<accession>A0AAW1U1W8</accession>
<dbReference type="Proteomes" id="UP001431783">
    <property type="component" value="Unassembled WGS sequence"/>
</dbReference>
<dbReference type="AlphaFoldDB" id="A0AAW1U1W8"/>
<evidence type="ECO:0000313" key="1">
    <source>
        <dbReference type="EMBL" id="KAK9876505.1"/>
    </source>
</evidence>
<evidence type="ECO:0000313" key="2">
    <source>
        <dbReference type="Proteomes" id="UP001431783"/>
    </source>
</evidence>
<sequence length="280" mass="31807">MVMSQFVTTYRKDYLWPYVRTFGAKPAPDHLYAPQYRDQLSCDCKTTTPIQKEDTQAYGPPAINEEAWSRLGPMGPLLEPKVYPARVGAAPESPISRFNQPNVFLQKLQEKYPFIYECLRTAPPDDLIARINRDRLRTTYEVDYCNLREYPDAPYDELLKAAGVCGPSPYPEPKPLPADPCRPGKINVAFRPAIISKMGYCKKVGGGGVGFGGEAAEQCKVKEITRWNPFETDCEKKNKDPVIERWGQMLYRDTSMHCHGPFPAGRNIKDKKVPMFHSCF</sequence>
<organism evidence="1 2">
    <name type="scientific">Henosepilachna vigintioctopunctata</name>
    <dbReference type="NCBI Taxonomy" id="420089"/>
    <lineage>
        <taxon>Eukaryota</taxon>
        <taxon>Metazoa</taxon>
        <taxon>Ecdysozoa</taxon>
        <taxon>Arthropoda</taxon>
        <taxon>Hexapoda</taxon>
        <taxon>Insecta</taxon>
        <taxon>Pterygota</taxon>
        <taxon>Neoptera</taxon>
        <taxon>Endopterygota</taxon>
        <taxon>Coleoptera</taxon>
        <taxon>Polyphaga</taxon>
        <taxon>Cucujiformia</taxon>
        <taxon>Coccinelloidea</taxon>
        <taxon>Coccinellidae</taxon>
        <taxon>Epilachninae</taxon>
        <taxon>Epilachnini</taxon>
        <taxon>Henosepilachna</taxon>
    </lineage>
</organism>
<gene>
    <name evidence="1" type="ORF">WA026_013880</name>
</gene>
<reference evidence="1 2" key="1">
    <citation type="submission" date="2023-03" db="EMBL/GenBank/DDBJ databases">
        <title>Genome insight into feeding habits of ladybird beetles.</title>
        <authorList>
            <person name="Li H.-S."/>
            <person name="Huang Y.-H."/>
            <person name="Pang H."/>
        </authorList>
    </citation>
    <scope>NUCLEOTIDE SEQUENCE [LARGE SCALE GENOMIC DNA]</scope>
    <source>
        <strain evidence="1">SYSU_2023b</strain>
        <tissue evidence="1">Whole body</tissue>
    </source>
</reference>
<keyword evidence="2" id="KW-1185">Reference proteome</keyword>
<protein>
    <submittedName>
        <fullName evidence="1">Uncharacterized protein</fullName>
    </submittedName>
</protein>
<dbReference type="EMBL" id="JARQZJ010000037">
    <property type="protein sequence ID" value="KAK9876505.1"/>
    <property type="molecule type" value="Genomic_DNA"/>
</dbReference>